<dbReference type="InterPro" id="IPR001173">
    <property type="entry name" value="Glyco_trans_2-like"/>
</dbReference>
<proteinExistence type="predicted"/>
<name>L1NDU7_9PORP</name>
<evidence type="ECO:0000256" key="1">
    <source>
        <dbReference type="ARBA" id="ARBA00004141"/>
    </source>
</evidence>
<dbReference type="eggNOG" id="COG0463">
    <property type="taxonomic scope" value="Bacteria"/>
</dbReference>
<dbReference type="RefSeq" id="WP_005469263.1">
    <property type="nucleotide sequence ID" value="NZ_KB291046.1"/>
</dbReference>
<evidence type="ECO:0000256" key="6">
    <source>
        <dbReference type="ARBA" id="ARBA00023136"/>
    </source>
</evidence>
<keyword evidence="2" id="KW-0328">Glycosyltransferase</keyword>
<dbReference type="HOGENOM" id="CLU_033536_0_1_10"/>
<organism evidence="9 10">
    <name type="scientific">Porphyromonas catoniae F0037</name>
    <dbReference type="NCBI Taxonomy" id="1127696"/>
    <lineage>
        <taxon>Bacteria</taxon>
        <taxon>Pseudomonadati</taxon>
        <taxon>Bacteroidota</taxon>
        <taxon>Bacteroidia</taxon>
        <taxon>Bacteroidales</taxon>
        <taxon>Porphyromonadaceae</taxon>
        <taxon>Porphyromonas</taxon>
    </lineage>
</organism>
<dbReference type="SUPFAM" id="SSF53448">
    <property type="entry name" value="Nucleotide-diphospho-sugar transferases"/>
    <property type="match status" value="1"/>
</dbReference>
<dbReference type="InterPro" id="IPR050256">
    <property type="entry name" value="Glycosyltransferase_2"/>
</dbReference>
<keyword evidence="5 7" id="KW-1133">Transmembrane helix</keyword>
<dbReference type="PATRIC" id="fig|1127696.3.peg.809"/>
<reference evidence="9 10" key="1">
    <citation type="submission" date="2012-05" db="EMBL/GenBank/DDBJ databases">
        <authorList>
            <person name="Weinstock G."/>
            <person name="Sodergren E."/>
            <person name="Lobos E.A."/>
            <person name="Fulton L."/>
            <person name="Fulton R."/>
            <person name="Courtney L."/>
            <person name="Fronick C."/>
            <person name="O'Laughlin M."/>
            <person name="Godfrey J."/>
            <person name="Wilson R.M."/>
            <person name="Miner T."/>
            <person name="Farmer C."/>
            <person name="Delehaunty K."/>
            <person name="Cordes M."/>
            <person name="Minx P."/>
            <person name="Tomlinson C."/>
            <person name="Chen J."/>
            <person name="Wollam A."/>
            <person name="Pepin K.H."/>
            <person name="Bhonagiri V."/>
            <person name="Zhang X."/>
            <person name="Suruliraj S."/>
            <person name="Warren W."/>
            <person name="Mitreva M."/>
            <person name="Mardis E.R."/>
            <person name="Wilson R.K."/>
        </authorList>
    </citation>
    <scope>NUCLEOTIDE SEQUENCE [LARGE SCALE GENOMIC DNA]</scope>
    <source>
        <strain evidence="9 10">F0037</strain>
    </source>
</reference>
<dbReference type="Proteomes" id="UP000010408">
    <property type="component" value="Unassembled WGS sequence"/>
</dbReference>
<dbReference type="InterPro" id="IPR029044">
    <property type="entry name" value="Nucleotide-diphossugar_trans"/>
</dbReference>
<accession>L1NDU7</accession>
<protein>
    <submittedName>
        <fullName evidence="9">Putative bactoprenol glucosyl transferase-like protein</fullName>
    </submittedName>
</protein>
<evidence type="ECO:0000256" key="3">
    <source>
        <dbReference type="ARBA" id="ARBA00022679"/>
    </source>
</evidence>
<dbReference type="STRING" id="1127696.HMPREF9134_00888"/>
<evidence type="ECO:0000256" key="7">
    <source>
        <dbReference type="SAM" id="Phobius"/>
    </source>
</evidence>
<keyword evidence="6 7" id="KW-0472">Membrane</keyword>
<dbReference type="PANTHER" id="PTHR48090">
    <property type="entry name" value="UNDECAPRENYL-PHOSPHATE 4-DEOXY-4-FORMAMIDO-L-ARABINOSE TRANSFERASE-RELATED"/>
    <property type="match status" value="1"/>
</dbReference>
<dbReference type="EMBL" id="AMEQ01000025">
    <property type="protein sequence ID" value="EKY01511.1"/>
    <property type="molecule type" value="Genomic_DNA"/>
</dbReference>
<feature type="domain" description="Glycosyltransferase 2-like" evidence="8">
    <location>
        <begin position="6"/>
        <end position="175"/>
    </location>
</feature>
<dbReference type="AlphaFoldDB" id="L1NDU7"/>
<evidence type="ECO:0000313" key="9">
    <source>
        <dbReference type="EMBL" id="EKY01511.1"/>
    </source>
</evidence>
<comment type="subcellular location">
    <subcellularLocation>
        <location evidence="1">Membrane</location>
        <topology evidence="1">Multi-pass membrane protein</topology>
    </subcellularLocation>
</comment>
<dbReference type="GO" id="GO:0005886">
    <property type="term" value="C:plasma membrane"/>
    <property type="evidence" value="ECO:0007669"/>
    <property type="project" value="TreeGrafter"/>
</dbReference>
<evidence type="ECO:0000259" key="8">
    <source>
        <dbReference type="Pfam" id="PF00535"/>
    </source>
</evidence>
<dbReference type="CDD" id="cd04187">
    <property type="entry name" value="DPM1_like_bac"/>
    <property type="match status" value="1"/>
</dbReference>
<evidence type="ECO:0000256" key="5">
    <source>
        <dbReference type="ARBA" id="ARBA00022989"/>
    </source>
</evidence>
<keyword evidence="4 7" id="KW-0812">Transmembrane</keyword>
<comment type="caution">
    <text evidence="9">The sequence shown here is derived from an EMBL/GenBank/DDBJ whole genome shotgun (WGS) entry which is preliminary data.</text>
</comment>
<evidence type="ECO:0000313" key="10">
    <source>
        <dbReference type="Proteomes" id="UP000010408"/>
    </source>
</evidence>
<feature type="transmembrane region" description="Helical" evidence="7">
    <location>
        <begin position="237"/>
        <end position="258"/>
    </location>
</feature>
<dbReference type="Pfam" id="PF00535">
    <property type="entry name" value="Glycos_transf_2"/>
    <property type="match status" value="1"/>
</dbReference>
<evidence type="ECO:0000256" key="2">
    <source>
        <dbReference type="ARBA" id="ARBA00022676"/>
    </source>
</evidence>
<dbReference type="PANTHER" id="PTHR48090:SF1">
    <property type="entry name" value="PROPHAGE BACTOPRENOL GLUCOSYL TRANSFERASE HOMOLOG"/>
    <property type="match status" value="1"/>
</dbReference>
<gene>
    <name evidence="9" type="ORF">HMPREF9134_00888</name>
</gene>
<feature type="transmembrane region" description="Helical" evidence="7">
    <location>
        <begin position="270"/>
        <end position="294"/>
    </location>
</feature>
<sequence length="320" mass="35886">MPPRLTIVSPCYNEEATLPHSANELSAFLERMISLGKVTPESRILFVNDGSQDQTWPIIKELHSTNALIDGLSLSGNVGHQSAIMAGMLAAREYSDAVVTIDADLQDDLDAVEEMLDRLAEGYDIVYGVKESRMADPFLKRTTALTFYRLQRSMGIKAIFNHADFRLLSRQALDALAQYPERNLYLRGLIPQLGFRSTTVKDVIRERTAGSSKYTLHKMLLLAVDGITSFTTRPISWIIGMGLAFLLISICMAVYVVVSYVEHLSVPGWASLMLSLWFIGSILLLSIGVIGQYIGKIYIEIKQRPRYHIAQFLKHNDDDR</sequence>
<keyword evidence="3 9" id="KW-0808">Transferase</keyword>
<dbReference type="GO" id="GO:0016757">
    <property type="term" value="F:glycosyltransferase activity"/>
    <property type="evidence" value="ECO:0007669"/>
    <property type="project" value="UniProtKB-KW"/>
</dbReference>
<evidence type="ECO:0000256" key="4">
    <source>
        <dbReference type="ARBA" id="ARBA00022692"/>
    </source>
</evidence>
<dbReference type="Gene3D" id="3.90.550.10">
    <property type="entry name" value="Spore Coat Polysaccharide Biosynthesis Protein SpsA, Chain A"/>
    <property type="match status" value="1"/>
</dbReference>